<feature type="non-terminal residue" evidence="1">
    <location>
        <position position="34"/>
    </location>
</feature>
<gene>
    <name evidence="1" type="ORF">LCGC14_3109450</name>
</gene>
<organism evidence="1">
    <name type="scientific">marine sediment metagenome</name>
    <dbReference type="NCBI Taxonomy" id="412755"/>
    <lineage>
        <taxon>unclassified sequences</taxon>
        <taxon>metagenomes</taxon>
        <taxon>ecological metagenomes</taxon>
    </lineage>
</organism>
<proteinExistence type="predicted"/>
<comment type="caution">
    <text evidence="1">The sequence shown here is derived from an EMBL/GenBank/DDBJ whole genome shotgun (WGS) entry which is preliminary data.</text>
</comment>
<evidence type="ECO:0000313" key="1">
    <source>
        <dbReference type="EMBL" id="KKK51986.1"/>
    </source>
</evidence>
<name>A0A0F8YVF2_9ZZZZ</name>
<dbReference type="EMBL" id="LAZR01067242">
    <property type="protein sequence ID" value="KKK51986.1"/>
    <property type="molecule type" value="Genomic_DNA"/>
</dbReference>
<dbReference type="AlphaFoldDB" id="A0A0F8YVF2"/>
<reference evidence="1" key="1">
    <citation type="journal article" date="2015" name="Nature">
        <title>Complex archaea that bridge the gap between prokaryotes and eukaryotes.</title>
        <authorList>
            <person name="Spang A."/>
            <person name="Saw J.H."/>
            <person name="Jorgensen S.L."/>
            <person name="Zaremba-Niedzwiedzka K."/>
            <person name="Martijn J."/>
            <person name="Lind A.E."/>
            <person name="van Eijk R."/>
            <person name="Schleper C."/>
            <person name="Guy L."/>
            <person name="Ettema T.J."/>
        </authorList>
    </citation>
    <scope>NUCLEOTIDE SEQUENCE</scope>
</reference>
<accession>A0A0F8YVF2</accession>
<sequence>MNKLRIFKADLIIKDRPPMKIYFIDLENRQFIVY</sequence>
<protein>
    <submittedName>
        <fullName evidence="1">Uncharacterized protein</fullName>
    </submittedName>
</protein>